<feature type="compositionally biased region" description="Polar residues" evidence="1">
    <location>
        <begin position="44"/>
        <end position="55"/>
    </location>
</feature>
<evidence type="ECO:0000313" key="3">
    <source>
        <dbReference type="Proteomes" id="UP000630864"/>
    </source>
</evidence>
<sequence>MLLSAVFVSKLTPTEALAIAPTLRVGMPFWTLCVRLHQPSRSCPQAMKVSSNGFSTARVGSARSGR</sequence>
<proteinExistence type="predicted"/>
<evidence type="ECO:0000256" key="1">
    <source>
        <dbReference type="SAM" id="MobiDB-lite"/>
    </source>
</evidence>
<dbReference type="Proteomes" id="UP000630864">
    <property type="component" value="Unassembled WGS sequence"/>
</dbReference>
<name>A0A9P3AFN7_PSEA0</name>
<dbReference type="AlphaFoldDB" id="A0A9P3AFN7"/>
<reference evidence="2" key="1">
    <citation type="submission" date="2020-09" db="EMBL/GenBank/DDBJ databases">
        <title>Pseudomonas syringae pv. eriobotryae genome sequence causing loquat canker disease.</title>
        <authorList>
            <person name="Fukuda S."/>
            <person name="Tashiro H."/>
            <person name="Nagano Y."/>
        </authorList>
    </citation>
    <scope>NUCLEOTIDE SEQUENCE</scope>
    <source>
        <strain evidence="2">AM001</strain>
    </source>
</reference>
<feature type="region of interest" description="Disordered" evidence="1">
    <location>
        <begin position="44"/>
        <end position="66"/>
    </location>
</feature>
<accession>A0A9P3AFN7</accession>
<organism evidence="2 3">
    <name type="scientific">Pseudomonas amygdali pv. eriobotryae</name>
    <dbReference type="NCBI Taxonomy" id="129137"/>
    <lineage>
        <taxon>Bacteria</taxon>
        <taxon>Pseudomonadati</taxon>
        <taxon>Pseudomonadota</taxon>
        <taxon>Gammaproteobacteria</taxon>
        <taxon>Pseudomonadales</taxon>
        <taxon>Pseudomonadaceae</taxon>
        <taxon>Pseudomonas</taxon>
        <taxon>Pseudomonas amygdali</taxon>
    </lineage>
</organism>
<dbReference type="EMBL" id="BMZW01000024">
    <property type="protein sequence ID" value="GFZ61407.1"/>
    <property type="molecule type" value="Genomic_DNA"/>
</dbReference>
<gene>
    <name evidence="2" type="ORF">PSE10A_39180</name>
</gene>
<evidence type="ECO:0000313" key="2">
    <source>
        <dbReference type="EMBL" id="GFZ61407.1"/>
    </source>
</evidence>
<protein>
    <submittedName>
        <fullName evidence="2">Uncharacterized protein</fullName>
    </submittedName>
</protein>
<comment type="caution">
    <text evidence="2">The sequence shown here is derived from an EMBL/GenBank/DDBJ whole genome shotgun (WGS) entry which is preliminary data.</text>
</comment>